<keyword evidence="9" id="KW-0472">Membrane</keyword>
<keyword evidence="12" id="KW-1185">Reference proteome</keyword>
<evidence type="ECO:0000256" key="2">
    <source>
        <dbReference type="ARBA" id="ARBA00022630"/>
    </source>
</evidence>
<reference evidence="11 12" key="2">
    <citation type="submission" date="2018-09" db="EMBL/GenBank/DDBJ databases">
        <title>Genome of Sphaerochaeta halotolerans strain 4-11.</title>
        <authorList>
            <person name="Nazina T.N."/>
            <person name="Sokolova D.S."/>
        </authorList>
    </citation>
    <scope>NUCLEOTIDE SEQUENCE [LARGE SCALE GENOMIC DNA]</scope>
    <source>
        <strain evidence="11 12">4-11</strain>
    </source>
</reference>
<protein>
    <recommendedName>
        <fullName evidence="10">FAD-binding FR-type domain-containing protein</fullName>
    </recommendedName>
</protein>
<dbReference type="GO" id="GO:0050660">
    <property type="term" value="F:flavin adenine dinucleotide binding"/>
    <property type="evidence" value="ECO:0007669"/>
    <property type="project" value="TreeGrafter"/>
</dbReference>
<keyword evidence="2" id="KW-0285">Flavoprotein</keyword>
<keyword evidence="9" id="KW-0812">Transmembrane</keyword>
<comment type="caution">
    <text evidence="11">The sequence shown here is derived from an EMBL/GenBank/DDBJ whole genome shotgun (WGS) entry which is preliminary data.</text>
</comment>
<keyword evidence="6" id="KW-0560">Oxidoreductase</keyword>
<dbReference type="Pfam" id="PF00175">
    <property type="entry name" value="NAD_binding_1"/>
    <property type="match status" value="1"/>
</dbReference>
<evidence type="ECO:0000259" key="10">
    <source>
        <dbReference type="PROSITE" id="PS51384"/>
    </source>
</evidence>
<dbReference type="Pfam" id="PF08022">
    <property type="entry name" value="FAD_binding_8"/>
    <property type="match status" value="1"/>
</dbReference>
<dbReference type="InterPro" id="IPR039261">
    <property type="entry name" value="FNR_nucleotide-bd"/>
</dbReference>
<dbReference type="SUPFAM" id="SSF63380">
    <property type="entry name" value="Riboflavin synthase domain-like"/>
    <property type="match status" value="1"/>
</dbReference>
<evidence type="ECO:0000256" key="4">
    <source>
        <dbReference type="ARBA" id="ARBA00022723"/>
    </source>
</evidence>
<dbReference type="InterPro" id="IPR013112">
    <property type="entry name" value="FAD-bd_8"/>
</dbReference>
<evidence type="ECO:0000256" key="7">
    <source>
        <dbReference type="ARBA" id="ARBA00023004"/>
    </source>
</evidence>
<evidence type="ECO:0000256" key="3">
    <source>
        <dbReference type="ARBA" id="ARBA00022714"/>
    </source>
</evidence>
<dbReference type="Gene3D" id="3.40.50.80">
    <property type="entry name" value="Nucleotide-binding domain of ferredoxin-NADP reductase (FNR) module"/>
    <property type="match status" value="1"/>
</dbReference>
<dbReference type="InterPro" id="IPR050415">
    <property type="entry name" value="MRET"/>
</dbReference>
<evidence type="ECO:0000256" key="8">
    <source>
        <dbReference type="ARBA" id="ARBA00023014"/>
    </source>
</evidence>
<sequence>MLHPRVMMILLLIFLYGIIPGIQFTLFMVDLPFFGVMDSVNYFLSIFSYYFILNHILITIKLPFLQRHFPYDRMVKFHAVSGTLIIISIYWHAFYKLIIGKEIVFLSWLIFVLFTLLYLSAILWIDAPGVRHVRRRILKWIGRDSLARYDQLKSVHGYAFLLLGFLGYLHIRDAGLTDSSYAFASIYPLIHLLLVGFLVLYSRLRKIWLPRLELQNNQRIHDVSILTFVPKGAKRITYRAGQFGYIRWKTPGLPSEEHPFSFLSCPSDPEISLGIKVLGDFTETTANVQVGSIAQINGGFGNFIPDYSKGKICLIGSGIGIVPILSLLRDMKTHQPENSVQCFLAVNTREDLLIGDEIEKIVAMTPNLNIRTLVYQEDGILYSTDFFKEAIVSPKDYTYYLCSSMPVRAIVLNALNELGVPHHHFHFEAFSY</sequence>
<dbReference type="GO" id="GO:0046872">
    <property type="term" value="F:metal ion binding"/>
    <property type="evidence" value="ECO:0007669"/>
    <property type="project" value="UniProtKB-KW"/>
</dbReference>
<feature type="transmembrane region" description="Helical" evidence="9">
    <location>
        <begin position="74"/>
        <end position="93"/>
    </location>
</feature>
<comment type="cofactor">
    <cofactor evidence="1">
        <name>FAD</name>
        <dbReference type="ChEBI" id="CHEBI:57692"/>
    </cofactor>
</comment>
<dbReference type="Gene3D" id="2.40.30.10">
    <property type="entry name" value="Translation factors"/>
    <property type="match status" value="1"/>
</dbReference>
<dbReference type="InterPro" id="IPR001433">
    <property type="entry name" value="OxRdtase_FAD/NAD-bd"/>
</dbReference>
<dbReference type="InterPro" id="IPR017927">
    <property type="entry name" value="FAD-bd_FR_type"/>
</dbReference>
<dbReference type="PANTHER" id="PTHR47354:SF8">
    <property type="entry name" value="1,2-PHENYLACETYL-COA EPOXIDASE, SUBUNIT E"/>
    <property type="match status" value="1"/>
</dbReference>
<dbReference type="PANTHER" id="PTHR47354">
    <property type="entry name" value="NADH OXIDOREDUCTASE HCR"/>
    <property type="match status" value="1"/>
</dbReference>
<organism evidence="11 12">
    <name type="scientific">Sphaerochaeta halotolerans</name>
    <dbReference type="NCBI Taxonomy" id="2293840"/>
    <lineage>
        <taxon>Bacteria</taxon>
        <taxon>Pseudomonadati</taxon>
        <taxon>Spirochaetota</taxon>
        <taxon>Spirochaetia</taxon>
        <taxon>Spirochaetales</taxon>
        <taxon>Sphaerochaetaceae</taxon>
        <taxon>Sphaerochaeta</taxon>
    </lineage>
</organism>
<dbReference type="EMBL" id="QUWK01000016">
    <property type="protein sequence ID" value="RFU93858.1"/>
    <property type="molecule type" value="Genomic_DNA"/>
</dbReference>
<dbReference type="SUPFAM" id="SSF52343">
    <property type="entry name" value="Ferredoxin reductase-like, C-terminal NADP-linked domain"/>
    <property type="match status" value="1"/>
</dbReference>
<keyword evidence="7" id="KW-0408">Iron</keyword>
<accession>A0A372MEP2</accession>
<feature type="transmembrane region" description="Helical" evidence="9">
    <location>
        <begin position="146"/>
        <end position="169"/>
    </location>
</feature>
<evidence type="ECO:0000256" key="9">
    <source>
        <dbReference type="SAM" id="Phobius"/>
    </source>
</evidence>
<feature type="transmembrane region" description="Helical" evidence="9">
    <location>
        <begin position="105"/>
        <end position="125"/>
    </location>
</feature>
<evidence type="ECO:0000256" key="6">
    <source>
        <dbReference type="ARBA" id="ARBA00023002"/>
    </source>
</evidence>
<keyword evidence="8" id="KW-0411">Iron-sulfur</keyword>
<feature type="transmembrane region" description="Helical" evidence="9">
    <location>
        <begin position="7"/>
        <end position="29"/>
    </location>
</feature>
<feature type="transmembrane region" description="Helical" evidence="9">
    <location>
        <begin position="181"/>
        <end position="201"/>
    </location>
</feature>
<name>A0A372MEP2_9SPIR</name>
<keyword evidence="3" id="KW-0001">2Fe-2S</keyword>
<proteinExistence type="predicted"/>
<evidence type="ECO:0000256" key="1">
    <source>
        <dbReference type="ARBA" id="ARBA00001974"/>
    </source>
</evidence>
<gene>
    <name evidence="11" type="ORF">DYP60_12390</name>
</gene>
<dbReference type="Proteomes" id="UP000264002">
    <property type="component" value="Unassembled WGS sequence"/>
</dbReference>
<keyword evidence="4" id="KW-0479">Metal-binding</keyword>
<dbReference type="InterPro" id="IPR017938">
    <property type="entry name" value="Riboflavin_synthase-like_b-brl"/>
</dbReference>
<dbReference type="GO" id="GO:0051537">
    <property type="term" value="F:2 iron, 2 sulfur cluster binding"/>
    <property type="evidence" value="ECO:0007669"/>
    <property type="project" value="UniProtKB-KW"/>
</dbReference>
<evidence type="ECO:0000256" key="5">
    <source>
        <dbReference type="ARBA" id="ARBA00022827"/>
    </source>
</evidence>
<dbReference type="AlphaFoldDB" id="A0A372MEP2"/>
<keyword evidence="5" id="KW-0274">FAD</keyword>
<keyword evidence="9" id="KW-1133">Transmembrane helix</keyword>
<reference evidence="12" key="1">
    <citation type="submission" date="2018-08" db="EMBL/GenBank/DDBJ databases">
        <authorList>
            <person name="Grouzdev D.S."/>
            <person name="Krutkina M.S."/>
        </authorList>
    </citation>
    <scope>NUCLEOTIDE SEQUENCE [LARGE SCALE GENOMIC DNA]</scope>
    <source>
        <strain evidence="12">4-11</strain>
    </source>
</reference>
<dbReference type="PROSITE" id="PS51384">
    <property type="entry name" value="FAD_FR"/>
    <property type="match status" value="1"/>
</dbReference>
<feature type="transmembrane region" description="Helical" evidence="9">
    <location>
        <begin position="41"/>
        <end position="62"/>
    </location>
</feature>
<evidence type="ECO:0000313" key="11">
    <source>
        <dbReference type="EMBL" id="RFU93858.1"/>
    </source>
</evidence>
<evidence type="ECO:0000313" key="12">
    <source>
        <dbReference type="Proteomes" id="UP000264002"/>
    </source>
</evidence>
<dbReference type="GO" id="GO:0016491">
    <property type="term" value="F:oxidoreductase activity"/>
    <property type="evidence" value="ECO:0007669"/>
    <property type="project" value="UniProtKB-KW"/>
</dbReference>
<feature type="domain" description="FAD-binding FR-type" evidence="10">
    <location>
        <begin position="202"/>
        <end position="306"/>
    </location>
</feature>